<name>A0AAV3SW21_9EURY</name>
<dbReference type="AlphaFoldDB" id="A0AAV3SW21"/>
<dbReference type="EMBL" id="JBEDNW010000002">
    <property type="protein sequence ID" value="MEZ3166334.1"/>
    <property type="molecule type" value="Genomic_DNA"/>
</dbReference>
<evidence type="ECO:0000313" key="5">
    <source>
        <dbReference type="Proteomes" id="UP001567571"/>
    </source>
</evidence>
<accession>A0AAV3SW21</accession>
<protein>
    <recommendedName>
        <fullName evidence="6">Small CPxCG-related zinc finger protein</fullName>
    </recommendedName>
</protein>
<dbReference type="Proteomes" id="UP001567571">
    <property type="component" value="Unassembled WGS sequence"/>
</dbReference>
<dbReference type="EMBL" id="BAAADQ010000015">
    <property type="protein sequence ID" value="GAA0553064.1"/>
    <property type="molecule type" value="Genomic_DNA"/>
</dbReference>
<gene>
    <name evidence="3" type="ORF">ABNG02_03200</name>
    <name evidence="2" type="ORF">GCM10008994_30090</name>
</gene>
<dbReference type="Proteomes" id="UP001501425">
    <property type="component" value="Unassembled WGS sequence"/>
</dbReference>
<keyword evidence="5" id="KW-1185">Reference proteome</keyword>
<evidence type="ECO:0000313" key="4">
    <source>
        <dbReference type="Proteomes" id="UP001501425"/>
    </source>
</evidence>
<evidence type="ECO:0000313" key="2">
    <source>
        <dbReference type="EMBL" id="GAA0553064.1"/>
    </source>
</evidence>
<dbReference type="RefSeq" id="WP_343780473.1">
    <property type="nucleotide sequence ID" value="NZ_BAAADQ010000015.1"/>
</dbReference>
<comment type="caution">
    <text evidence="2">The sequence shown here is derived from an EMBL/GenBank/DDBJ whole genome shotgun (WGS) entry which is preliminary data.</text>
</comment>
<feature type="region of interest" description="Disordered" evidence="1">
    <location>
        <begin position="1"/>
        <end position="30"/>
    </location>
</feature>
<reference evidence="2" key="2">
    <citation type="submission" date="2023-12" db="EMBL/GenBank/DDBJ databases">
        <authorList>
            <person name="Sun Q."/>
            <person name="Inoue M."/>
        </authorList>
    </citation>
    <scope>NUCLEOTIDE SEQUENCE</scope>
    <source>
        <strain evidence="2">JCM 14265</strain>
    </source>
</reference>
<sequence>MTRPDCGETAESIGDLDRSGTVAEMDGNDGGRIERYENLDRFICSVCRKPLGAFRS</sequence>
<evidence type="ECO:0000256" key="1">
    <source>
        <dbReference type="SAM" id="MobiDB-lite"/>
    </source>
</evidence>
<organism evidence="2 4">
    <name type="scientific">Halorubrum ejinorense</name>
    <dbReference type="NCBI Taxonomy" id="425309"/>
    <lineage>
        <taxon>Archaea</taxon>
        <taxon>Methanobacteriati</taxon>
        <taxon>Methanobacteriota</taxon>
        <taxon>Stenosarchaea group</taxon>
        <taxon>Halobacteria</taxon>
        <taxon>Halobacteriales</taxon>
        <taxon>Haloferacaceae</taxon>
        <taxon>Halorubrum</taxon>
    </lineage>
</organism>
<evidence type="ECO:0000313" key="3">
    <source>
        <dbReference type="EMBL" id="MEZ3166334.1"/>
    </source>
</evidence>
<proteinExistence type="predicted"/>
<reference evidence="3 5" key="3">
    <citation type="submission" date="2024-06" db="EMBL/GenBank/DDBJ databases">
        <title>Halorubrum miltondacostae sp. nov., a potential PHA producer isolated from an inland solar saltern in Rio Maior, Portugal.</title>
        <authorList>
            <person name="Albuquerque L."/>
            <person name="Viver T."/>
            <person name="Barroso C."/>
            <person name="Claudino R."/>
            <person name="Galvan M."/>
            <person name="Simoes G."/>
            <person name="Lobo Da Cunha A."/>
            <person name="Egas C."/>
        </authorList>
    </citation>
    <scope>NUCLEOTIDE SEQUENCE [LARGE SCALE GENOMIC DNA]</scope>
    <source>
        <strain evidence="3 5">DSM 18646</strain>
    </source>
</reference>
<reference evidence="2" key="1">
    <citation type="journal article" date="2014" name="Int. J. Syst. Evol. Microbiol.">
        <title>Complete genome sequence of Corynebacterium casei LMG S-19264T (=DSM 44701T), isolated from a smear-ripened cheese.</title>
        <authorList>
            <consortium name="US DOE Joint Genome Institute (JGI-PGF)"/>
            <person name="Walter F."/>
            <person name="Albersmeier A."/>
            <person name="Kalinowski J."/>
            <person name="Ruckert C."/>
        </authorList>
    </citation>
    <scope>NUCLEOTIDE SEQUENCE</scope>
    <source>
        <strain evidence="2">JCM 14265</strain>
    </source>
</reference>
<evidence type="ECO:0008006" key="6">
    <source>
        <dbReference type="Google" id="ProtNLM"/>
    </source>
</evidence>